<accession>A0ABT3L3X4</accession>
<evidence type="ECO:0000313" key="5">
    <source>
        <dbReference type="Proteomes" id="UP001526426"/>
    </source>
</evidence>
<dbReference type="InterPro" id="IPR001789">
    <property type="entry name" value="Sig_transdc_resp-reg_receiver"/>
</dbReference>
<dbReference type="Gene3D" id="3.40.50.2300">
    <property type="match status" value="1"/>
</dbReference>
<dbReference type="PANTHER" id="PTHR44591:SF19">
    <property type="entry name" value="TWO-COMPONENT RESPONSE REGULATOR-RELATED"/>
    <property type="match status" value="1"/>
</dbReference>
<dbReference type="EMBL" id="JAIHOM010000030">
    <property type="protein sequence ID" value="MCW6036203.1"/>
    <property type="molecule type" value="Genomic_DNA"/>
</dbReference>
<gene>
    <name evidence="4" type="ORF">K4A83_07945</name>
</gene>
<dbReference type="InterPro" id="IPR011006">
    <property type="entry name" value="CheY-like_superfamily"/>
</dbReference>
<feature type="modified residue" description="4-aspartylphosphate" evidence="2">
    <location>
        <position position="62"/>
    </location>
</feature>
<evidence type="ECO:0000256" key="1">
    <source>
        <dbReference type="ARBA" id="ARBA00022553"/>
    </source>
</evidence>
<proteinExistence type="predicted"/>
<dbReference type="Proteomes" id="UP001526426">
    <property type="component" value="Unassembled WGS sequence"/>
</dbReference>
<reference evidence="4 5" key="1">
    <citation type="submission" date="2021-08" db="EMBL/GenBank/DDBJ databases">
        <title>Draft genome sequence of Spirulina subsalsa with high tolerance to salinity and hype-accumulation of phycocyanin.</title>
        <authorList>
            <person name="Pei H."/>
            <person name="Jiang L."/>
        </authorList>
    </citation>
    <scope>NUCLEOTIDE SEQUENCE [LARGE SCALE GENOMIC DNA]</scope>
    <source>
        <strain evidence="4 5">FACHB-351</strain>
    </source>
</reference>
<dbReference type="Pfam" id="PF00072">
    <property type="entry name" value="Response_reg"/>
    <property type="match status" value="1"/>
</dbReference>
<dbReference type="SMART" id="SM00448">
    <property type="entry name" value="REC"/>
    <property type="match status" value="1"/>
</dbReference>
<dbReference type="PANTHER" id="PTHR44591">
    <property type="entry name" value="STRESS RESPONSE REGULATOR PROTEIN 1"/>
    <property type="match status" value="1"/>
</dbReference>
<evidence type="ECO:0000259" key="3">
    <source>
        <dbReference type="PROSITE" id="PS50110"/>
    </source>
</evidence>
<organism evidence="4 5">
    <name type="scientific">Spirulina subsalsa FACHB-351</name>
    <dbReference type="NCBI Taxonomy" id="234711"/>
    <lineage>
        <taxon>Bacteria</taxon>
        <taxon>Bacillati</taxon>
        <taxon>Cyanobacteriota</taxon>
        <taxon>Cyanophyceae</taxon>
        <taxon>Spirulinales</taxon>
        <taxon>Spirulinaceae</taxon>
        <taxon>Spirulina</taxon>
    </lineage>
</organism>
<feature type="domain" description="Response regulatory" evidence="3">
    <location>
        <begin position="5"/>
        <end position="128"/>
    </location>
</feature>
<evidence type="ECO:0000256" key="2">
    <source>
        <dbReference type="PROSITE-ProRule" id="PRU00169"/>
    </source>
</evidence>
<dbReference type="InterPro" id="IPR050595">
    <property type="entry name" value="Bact_response_regulator"/>
</dbReference>
<dbReference type="RefSeq" id="WP_265263946.1">
    <property type="nucleotide sequence ID" value="NZ_JAIHOM010000030.1"/>
</dbReference>
<name>A0ABT3L3X4_9CYAN</name>
<keyword evidence="5" id="KW-1185">Reference proteome</keyword>
<protein>
    <submittedName>
        <fullName evidence="4">Response regulator</fullName>
    </submittedName>
</protein>
<comment type="caution">
    <text evidence="4">The sequence shown here is derived from an EMBL/GenBank/DDBJ whole genome shotgun (WGS) entry which is preliminary data.</text>
</comment>
<evidence type="ECO:0000313" key="4">
    <source>
        <dbReference type="EMBL" id="MCW6036203.1"/>
    </source>
</evidence>
<sequence>MTKPIILCVDDEAVVLNSLKIQLKSAFQDRYLYEMAESANEALEIIEEYRSDGVDVIVIVSDWLMPGIKGDEFLIQVHEKYPKVVKILLTGQADQSAIERACEQAELHSYLAKPWNSEDLITAIQSGLSTRDN</sequence>
<keyword evidence="1 2" id="KW-0597">Phosphoprotein</keyword>
<dbReference type="PROSITE" id="PS50110">
    <property type="entry name" value="RESPONSE_REGULATORY"/>
    <property type="match status" value="1"/>
</dbReference>
<dbReference type="SUPFAM" id="SSF52172">
    <property type="entry name" value="CheY-like"/>
    <property type="match status" value="1"/>
</dbReference>